<protein>
    <submittedName>
        <fullName evidence="6">Transglycosylase family protein</fullName>
    </submittedName>
</protein>
<gene>
    <name evidence="6" type="ORF">M1O15_25545</name>
</gene>
<dbReference type="CDD" id="cd13925">
    <property type="entry name" value="RPF"/>
    <property type="match status" value="1"/>
</dbReference>
<comment type="caution">
    <text evidence="6">The sequence shown here is derived from an EMBL/GenBank/DDBJ whole genome shotgun (WGS) entry which is preliminary data.</text>
</comment>
<dbReference type="SUPFAM" id="SSF54106">
    <property type="entry name" value="LysM domain"/>
    <property type="match status" value="1"/>
</dbReference>
<feature type="compositionally biased region" description="Basic and acidic residues" evidence="3">
    <location>
        <begin position="145"/>
        <end position="164"/>
    </location>
</feature>
<keyword evidence="4" id="KW-0732">Signal</keyword>
<dbReference type="Gene3D" id="1.10.530.10">
    <property type="match status" value="1"/>
</dbReference>
<dbReference type="CDD" id="cd00118">
    <property type="entry name" value="LysM"/>
    <property type="match status" value="1"/>
</dbReference>
<sequence>MTGSAIALPLLGAGTATAADAATWDRVAECESGGMWSADLGNGFYGGLQMSQETWESHGGLAHAARPDLASRSQQIAVAEKVYAAGGAAAWQTCAPIAGLGEDDASRNPAPSPAAGDTDGEPATSAETPHGERDAAPTTTGSASRDADRSEIEPEAPEKTDAADARASASTTADSEASASGTGKHRGKPAPEEEPATEPSADPSASTGADPAGEAGRDQQPAATGPGLPGDEETAAEGTEGEREDEARTSRGEGAERGSVGTDPGAYTVQPGDNLTAIAQERELDGGWTALYEANKDTVGTDPDLILPGQDLQLTEDQK</sequence>
<evidence type="ECO:0000256" key="4">
    <source>
        <dbReference type="SAM" id="SignalP"/>
    </source>
</evidence>
<dbReference type="PANTHER" id="PTHR34700:SF4">
    <property type="entry name" value="PHAGE-LIKE ELEMENT PBSX PROTEIN XKDP"/>
    <property type="match status" value="1"/>
</dbReference>
<evidence type="ECO:0000256" key="2">
    <source>
        <dbReference type="ARBA" id="ARBA00022801"/>
    </source>
</evidence>
<keyword evidence="7" id="KW-1185">Reference proteome</keyword>
<evidence type="ECO:0000313" key="7">
    <source>
        <dbReference type="Proteomes" id="UP001522868"/>
    </source>
</evidence>
<feature type="compositionally biased region" description="Basic and acidic residues" evidence="3">
    <location>
        <begin position="245"/>
        <end position="256"/>
    </location>
</feature>
<organism evidence="6 7">
    <name type="scientific">Streptomyces lichenis</name>
    <dbReference type="NCBI Taxonomy" id="2306967"/>
    <lineage>
        <taxon>Bacteria</taxon>
        <taxon>Bacillati</taxon>
        <taxon>Actinomycetota</taxon>
        <taxon>Actinomycetes</taxon>
        <taxon>Kitasatosporales</taxon>
        <taxon>Streptomycetaceae</taxon>
        <taxon>Streptomyces</taxon>
    </lineage>
</organism>
<dbReference type="PANTHER" id="PTHR34700">
    <property type="entry name" value="POTASSIUM BINDING PROTEIN KBP"/>
    <property type="match status" value="1"/>
</dbReference>
<evidence type="ECO:0000313" key="6">
    <source>
        <dbReference type="EMBL" id="MCK8680697.1"/>
    </source>
</evidence>
<dbReference type="Pfam" id="PF01476">
    <property type="entry name" value="LysM"/>
    <property type="match status" value="1"/>
</dbReference>
<feature type="compositionally biased region" description="Low complexity" evidence="3">
    <location>
        <begin position="165"/>
        <end position="180"/>
    </location>
</feature>
<dbReference type="SUPFAM" id="SSF53955">
    <property type="entry name" value="Lysozyme-like"/>
    <property type="match status" value="1"/>
</dbReference>
<dbReference type="EMBL" id="JALPTH010000030">
    <property type="protein sequence ID" value="MCK8680697.1"/>
    <property type="molecule type" value="Genomic_DNA"/>
</dbReference>
<feature type="signal peptide" evidence="4">
    <location>
        <begin position="1"/>
        <end position="18"/>
    </location>
</feature>
<dbReference type="InterPro" id="IPR010618">
    <property type="entry name" value="RPF"/>
</dbReference>
<proteinExistence type="inferred from homology"/>
<dbReference type="Pfam" id="PF06737">
    <property type="entry name" value="Transglycosylas"/>
    <property type="match status" value="1"/>
</dbReference>
<dbReference type="InterPro" id="IPR018392">
    <property type="entry name" value="LysM"/>
</dbReference>
<dbReference type="RefSeq" id="WP_248636526.1">
    <property type="nucleotide sequence ID" value="NZ_JALPTH010000030.1"/>
</dbReference>
<dbReference type="InterPro" id="IPR036779">
    <property type="entry name" value="LysM_dom_sf"/>
</dbReference>
<dbReference type="SMART" id="SM00257">
    <property type="entry name" value="LysM"/>
    <property type="match status" value="1"/>
</dbReference>
<comment type="similarity">
    <text evidence="1">Belongs to the transglycosylase family. Rpf subfamily.</text>
</comment>
<dbReference type="Gene3D" id="3.10.350.10">
    <property type="entry name" value="LysM domain"/>
    <property type="match status" value="1"/>
</dbReference>
<evidence type="ECO:0000256" key="1">
    <source>
        <dbReference type="ARBA" id="ARBA00010830"/>
    </source>
</evidence>
<feature type="region of interest" description="Disordered" evidence="3">
    <location>
        <begin position="295"/>
        <end position="319"/>
    </location>
</feature>
<dbReference type="Proteomes" id="UP001522868">
    <property type="component" value="Unassembled WGS sequence"/>
</dbReference>
<keyword evidence="2" id="KW-0378">Hydrolase</keyword>
<name>A0ABT0IH90_9ACTN</name>
<feature type="compositionally biased region" description="Low complexity" evidence="3">
    <location>
        <begin position="197"/>
        <end position="207"/>
    </location>
</feature>
<feature type="chain" id="PRO_5045287047" evidence="4">
    <location>
        <begin position="19"/>
        <end position="319"/>
    </location>
</feature>
<accession>A0ABT0IH90</accession>
<dbReference type="PROSITE" id="PS51782">
    <property type="entry name" value="LYSM"/>
    <property type="match status" value="1"/>
</dbReference>
<dbReference type="InterPro" id="IPR023346">
    <property type="entry name" value="Lysozyme-like_dom_sf"/>
</dbReference>
<dbReference type="InterPro" id="IPR052196">
    <property type="entry name" value="Bact_Kbp"/>
</dbReference>
<feature type="domain" description="LysM" evidence="5">
    <location>
        <begin position="265"/>
        <end position="314"/>
    </location>
</feature>
<feature type="region of interest" description="Disordered" evidence="3">
    <location>
        <begin position="100"/>
        <end position="275"/>
    </location>
</feature>
<evidence type="ECO:0000259" key="5">
    <source>
        <dbReference type="PROSITE" id="PS51782"/>
    </source>
</evidence>
<reference evidence="6 7" key="1">
    <citation type="submission" date="2022-04" db="EMBL/GenBank/DDBJ databases">
        <title>Streptomyces sp. nov. LCR6-01 isolated from Lichen of Dirinaria sp.</title>
        <authorList>
            <person name="Kanchanasin P."/>
            <person name="Tanasupawat S."/>
            <person name="Phongsopitanun W."/>
        </authorList>
    </citation>
    <scope>NUCLEOTIDE SEQUENCE [LARGE SCALE GENOMIC DNA]</scope>
    <source>
        <strain evidence="6 7">LCR6-01</strain>
    </source>
</reference>
<evidence type="ECO:0000256" key="3">
    <source>
        <dbReference type="SAM" id="MobiDB-lite"/>
    </source>
</evidence>